<organism evidence="2 3">
    <name type="scientific">Nesidiocoris tenuis</name>
    <dbReference type="NCBI Taxonomy" id="355587"/>
    <lineage>
        <taxon>Eukaryota</taxon>
        <taxon>Metazoa</taxon>
        <taxon>Ecdysozoa</taxon>
        <taxon>Arthropoda</taxon>
        <taxon>Hexapoda</taxon>
        <taxon>Insecta</taxon>
        <taxon>Pterygota</taxon>
        <taxon>Neoptera</taxon>
        <taxon>Paraneoptera</taxon>
        <taxon>Hemiptera</taxon>
        <taxon>Heteroptera</taxon>
        <taxon>Panheteroptera</taxon>
        <taxon>Cimicomorpha</taxon>
        <taxon>Miridae</taxon>
        <taxon>Dicyphina</taxon>
        <taxon>Nesidiocoris</taxon>
    </lineage>
</organism>
<feature type="compositionally biased region" description="Low complexity" evidence="1">
    <location>
        <begin position="366"/>
        <end position="410"/>
    </location>
</feature>
<sequence length="439" mass="48148">MSIGKLRYEHGVMVAWLGMSAREPEDALEMKHWAFQVALLVSTNIIFVQNKKLQPLVCNSVNELPAVNAQSDFVYVTTRGRECTFIFQGPGASQLDLKVHSFSTEGPAKTVCKKPPVEVFSYSKLSKLRQLERVLCAEDDIVRMVTETNTAIITSTLGYGSFFVKVRPLLAPVAPRLVTQTNRYSTLKAQRRADQFSRRRTEFFRLNEDYLDQDAIDGMYPPDLRSIDFFSAMNQFEIPIKFRAQPQGFTPSLYYPGQGNARPTDSYGAPVTTGPILWGPYPGRPGPDISITSTSTQNPSSEWISSSGPTSQPVNETATDKPIELTTASTLPARETEPLTSQLPSTTPMPESTAGSTSTEPETGFQEASAATASSPPTSSPQPEKVIETETTPTETTSTSSQTFITNTTTVSETEISDSDRSSSFDQPVFSVGFKPVLL</sequence>
<feature type="compositionally biased region" description="Polar residues" evidence="1">
    <location>
        <begin position="338"/>
        <end position="361"/>
    </location>
</feature>
<evidence type="ECO:0000256" key="1">
    <source>
        <dbReference type="SAM" id="MobiDB-lite"/>
    </source>
</evidence>
<feature type="compositionally biased region" description="Polar residues" evidence="1">
    <location>
        <begin position="290"/>
        <end position="317"/>
    </location>
</feature>
<keyword evidence="3" id="KW-1185">Reference proteome</keyword>
<evidence type="ECO:0000313" key="3">
    <source>
        <dbReference type="Proteomes" id="UP001307889"/>
    </source>
</evidence>
<feature type="region of interest" description="Disordered" evidence="1">
    <location>
        <begin position="278"/>
        <end position="439"/>
    </location>
</feature>
<evidence type="ECO:0000313" key="2">
    <source>
        <dbReference type="EMBL" id="BES91930.1"/>
    </source>
</evidence>
<proteinExistence type="predicted"/>
<dbReference type="Proteomes" id="UP001307889">
    <property type="component" value="Chromosome 3"/>
</dbReference>
<gene>
    <name evidence="2" type="ORF">NTJ_04738</name>
</gene>
<dbReference type="EMBL" id="AP028911">
    <property type="protein sequence ID" value="BES91930.1"/>
    <property type="molecule type" value="Genomic_DNA"/>
</dbReference>
<name>A0ABN7AI40_9HEMI</name>
<protein>
    <submittedName>
        <fullName evidence="2">Uncharacterized protein</fullName>
    </submittedName>
</protein>
<reference evidence="2 3" key="1">
    <citation type="submission" date="2023-09" db="EMBL/GenBank/DDBJ databases">
        <title>Nesidiocoris tenuis whole genome shotgun sequence.</title>
        <authorList>
            <person name="Shibata T."/>
            <person name="Shimoda M."/>
            <person name="Kobayashi T."/>
            <person name="Uehara T."/>
        </authorList>
    </citation>
    <scope>NUCLEOTIDE SEQUENCE [LARGE SCALE GENOMIC DNA]</scope>
    <source>
        <strain evidence="2 3">Japan</strain>
    </source>
</reference>
<accession>A0ABN7AI40</accession>